<evidence type="ECO:0000313" key="2">
    <source>
        <dbReference type="Proteomes" id="UP001050691"/>
    </source>
</evidence>
<evidence type="ECO:0008006" key="3">
    <source>
        <dbReference type="Google" id="ProtNLM"/>
    </source>
</evidence>
<keyword evidence="2" id="KW-1185">Reference proteome</keyword>
<name>A0AAV5AQK2_9AGAM</name>
<accession>A0AAV5AQK2</accession>
<dbReference type="EMBL" id="BPWL01000012">
    <property type="protein sequence ID" value="GJJ16047.1"/>
    <property type="molecule type" value="Genomic_DNA"/>
</dbReference>
<comment type="caution">
    <text evidence="1">The sequence shown here is derived from an EMBL/GenBank/DDBJ whole genome shotgun (WGS) entry which is preliminary data.</text>
</comment>
<proteinExistence type="predicted"/>
<reference evidence="1" key="1">
    <citation type="submission" date="2021-10" db="EMBL/GenBank/DDBJ databases">
        <title>De novo Genome Assembly of Clathrus columnatus (Basidiomycota, Fungi) Using Illumina and Nanopore Sequence Data.</title>
        <authorList>
            <person name="Ogiso-Tanaka E."/>
            <person name="Itagaki H."/>
            <person name="Hosoya T."/>
            <person name="Hosaka K."/>
        </authorList>
    </citation>
    <scope>NUCLEOTIDE SEQUENCE</scope>
    <source>
        <strain evidence="1">MO-923</strain>
    </source>
</reference>
<organism evidence="1 2">
    <name type="scientific">Clathrus columnatus</name>
    <dbReference type="NCBI Taxonomy" id="1419009"/>
    <lineage>
        <taxon>Eukaryota</taxon>
        <taxon>Fungi</taxon>
        <taxon>Dikarya</taxon>
        <taxon>Basidiomycota</taxon>
        <taxon>Agaricomycotina</taxon>
        <taxon>Agaricomycetes</taxon>
        <taxon>Phallomycetidae</taxon>
        <taxon>Phallales</taxon>
        <taxon>Clathraceae</taxon>
        <taxon>Clathrus</taxon>
    </lineage>
</organism>
<evidence type="ECO:0000313" key="1">
    <source>
        <dbReference type="EMBL" id="GJJ16047.1"/>
    </source>
</evidence>
<dbReference type="AlphaFoldDB" id="A0AAV5AQK2"/>
<sequence length="123" mass="13224">MTLNGIYNIVLNGGKPDANSAAVGTRPGVNLVELDNTDPLQKWSIKPVGGTNVSNAYLIQSAYTGQYVVPYNDTLAFSRDPYVWLTTGIKNRTMAIDDNPMSTFTLASAPSDHSTGFPAITVR</sequence>
<gene>
    <name evidence="1" type="ORF">Clacol_010326</name>
</gene>
<protein>
    <recommendedName>
        <fullName evidence="3">Ricin B lectin domain-containing protein</fullName>
    </recommendedName>
</protein>
<dbReference type="Proteomes" id="UP001050691">
    <property type="component" value="Unassembled WGS sequence"/>
</dbReference>